<dbReference type="InterPro" id="IPR009057">
    <property type="entry name" value="Homeodomain-like_sf"/>
</dbReference>
<dbReference type="SUPFAM" id="SSF46767">
    <property type="entry name" value="Methylated DNA-protein cysteine methyltransferase, C-terminal domain"/>
    <property type="match status" value="1"/>
</dbReference>
<evidence type="ECO:0000256" key="1">
    <source>
        <dbReference type="ARBA" id="ARBA00001286"/>
    </source>
</evidence>
<dbReference type="EMBL" id="CP060784">
    <property type="protein sequence ID" value="QNP51980.1"/>
    <property type="molecule type" value="Genomic_DNA"/>
</dbReference>
<dbReference type="Gene3D" id="3.30.160.70">
    <property type="entry name" value="Methylated DNA-protein cysteine methyltransferase domain"/>
    <property type="match status" value="1"/>
</dbReference>
<dbReference type="InterPro" id="IPR036217">
    <property type="entry name" value="MethylDNA_cys_MeTrfase_DNAb"/>
</dbReference>
<keyword evidence="5 12" id="KW-0808">Transferase</keyword>
<accession>A0A7H0GUL4</accession>
<keyword evidence="13" id="KW-1185">Reference proteome</keyword>
<organism evidence="12 13">
    <name type="scientific">Hymenobacter qilianensis</name>
    <dbReference type="NCBI Taxonomy" id="1385715"/>
    <lineage>
        <taxon>Bacteria</taxon>
        <taxon>Pseudomonadati</taxon>
        <taxon>Bacteroidota</taxon>
        <taxon>Cytophagia</taxon>
        <taxon>Cytophagales</taxon>
        <taxon>Hymenobacteraceae</taxon>
        <taxon>Hymenobacter</taxon>
    </lineage>
</organism>
<dbReference type="GO" id="GO:0043565">
    <property type="term" value="F:sequence-specific DNA binding"/>
    <property type="evidence" value="ECO:0007669"/>
    <property type="project" value="InterPro"/>
</dbReference>
<evidence type="ECO:0000256" key="5">
    <source>
        <dbReference type="ARBA" id="ARBA00022679"/>
    </source>
</evidence>
<keyword evidence="4 12" id="KW-0489">Methyltransferase</keyword>
<dbReference type="InterPro" id="IPR001497">
    <property type="entry name" value="MethylDNA_cys_MeTrfase_AS"/>
</dbReference>
<keyword evidence="7" id="KW-0805">Transcription regulation</keyword>
<dbReference type="SMART" id="SM00342">
    <property type="entry name" value="HTH_ARAC"/>
    <property type="match status" value="1"/>
</dbReference>
<dbReference type="GO" id="GO:0006281">
    <property type="term" value="P:DNA repair"/>
    <property type="evidence" value="ECO:0007669"/>
    <property type="project" value="UniProtKB-KW"/>
</dbReference>
<dbReference type="GO" id="GO:0003700">
    <property type="term" value="F:DNA-binding transcription factor activity"/>
    <property type="evidence" value="ECO:0007669"/>
    <property type="project" value="InterPro"/>
</dbReference>
<dbReference type="NCBIfam" id="TIGR00589">
    <property type="entry name" value="ogt"/>
    <property type="match status" value="1"/>
</dbReference>
<evidence type="ECO:0000256" key="3">
    <source>
        <dbReference type="ARBA" id="ARBA00011918"/>
    </source>
</evidence>
<comment type="similarity">
    <text evidence="2">Belongs to the MGMT family.</text>
</comment>
<dbReference type="Pfam" id="PF12833">
    <property type="entry name" value="HTH_18"/>
    <property type="match status" value="1"/>
</dbReference>
<comment type="catalytic activity">
    <reaction evidence="1">
        <text>a 4-O-methyl-thymidine in DNA + L-cysteinyl-[protein] = a thymidine in DNA + S-methyl-L-cysteinyl-[protein]</text>
        <dbReference type="Rhea" id="RHEA:53428"/>
        <dbReference type="Rhea" id="RHEA-COMP:10131"/>
        <dbReference type="Rhea" id="RHEA-COMP:10132"/>
        <dbReference type="Rhea" id="RHEA-COMP:13555"/>
        <dbReference type="Rhea" id="RHEA-COMP:13556"/>
        <dbReference type="ChEBI" id="CHEBI:29950"/>
        <dbReference type="ChEBI" id="CHEBI:82612"/>
        <dbReference type="ChEBI" id="CHEBI:137386"/>
        <dbReference type="ChEBI" id="CHEBI:137387"/>
        <dbReference type="EC" id="2.1.1.63"/>
    </reaction>
</comment>
<evidence type="ECO:0000259" key="11">
    <source>
        <dbReference type="PROSITE" id="PS01124"/>
    </source>
</evidence>
<name>A0A7H0GUL4_9BACT</name>
<dbReference type="Pfam" id="PF01035">
    <property type="entry name" value="DNA_binding_1"/>
    <property type="match status" value="1"/>
</dbReference>
<dbReference type="Proteomes" id="UP000516093">
    <property type="component" value="Chromosome"/>
</dbReference>
<dbReference type="InterPro" id="IPR014048">
    <property type="entry name" value="MethylDNA_cys_MeTrfase_DNA-bd"/>
</dbReference>
<dbReference type="AlphaFoldDB" id="A0A7H0GUL4"/>
<evidence type="ECO:0000256" key="9">
    <source>
        <dbReference type="ARBA" id="ARBA00023204"/>
    </source>
</evidence>
<dbReference type="EC" id="2.1.1.63" evidence="3"/>
<dbReference type="KEGG" id="hqi:H9L05_19060"/>
<dbReference type="PROSITE" id="PS01124">
    <property type="entry name" value="HTH_ARAC_FAMILY_2"/>
    <property type="match status" value="1"/>
</dbReference>
<evidence type="ECO:0000313" key="13">
    <source>
        <dbReference type="Proteomes" id="UP000516093"/>
    </source>
</evidence>
<evidence type="ECO:0000313" key="12">
    <source>
        <dbReference type="EMBL" id="QNP51980.1"/>
    </source>
</evidence>
<feature type="domain" description="HTH araC/xylS-type" evidence="11">
    <location>
        <begin position="8"/>
        <end position="105"/>
    </location>
</feature>
<evidence type="ECO:0000256" key="4">
    <source>
        <dbReference type="ARBA" id="ARBA00022603"/>
    </source>
</evidence>
<dbReference type="Gene3D" id="1.10.10.10">
    <property type="entry name" value="Winged helix-like DNA-binding domain superfamily/Winged helix DNA-binding domain"/>
    <property type="match status" value="1"/>
</dbReference>
<dbReference type="FunFam" id="1.10.10.10:FF:000214">
    <property type="entry name" value="Methylated-DNA--protein-cysteine methyltransferase"/>
    <property type="match status" value="1"/>
</dbReference>
<evidence type="ECO:0000256" key="7">
    <source>
        <dbReference type="ARBA" id="ARBA00023015"/>
    </source>
</evidence>
<evidence type="ECO:0000256" key="2">
    <source>
        <dbReference type="ARBA" id="ARBA00008711"/>
    </source>
</evidence>
<dbReference type="CDD" id="cd06445">
    <property type="entry name" value="ATase"/>
    <property type="match status" value="1"/>
</dbReference>
<dbReference type="PROSITE" id="PS00374">
    <property type="entry name" value="MGMT"/>
    <property type="match status" value="1"/>
</dbReference>
<dbReference type="PANTHER" id="PTHR10815">
    <property type="entry name" value="METHYLATED-DNA--PROTEIN-CYSTEINE METHYLTRANSFERASE"/>
    <property type="match status" value="1"/>
</dbReference>
<comment type="catalytic activity">
    <reaction evidence="10">
        <text>a 6-O-methyl-2'-deoxyguanosine in DNA + L-cysteinyl-[protein] = S-methyl-L-cysteinyl-[protein] + a 2'-deoxyguanosine in DNA</text>
        <dbReference type="Rhea" id="RHEA:24000"/>
        <dbReference type="Rhea" id="RHEA-COMP:10131"/>
        <dbReference type="Rhea" id="RHEA-COMP:10132"/>
        <dbReference type="Rhea" id="RHEA-COMP:11367"/>
        <dbReference type="Rhea" id="RHEA-COMP:11368"/>
        <dbReference type="ChEBI" id="CHEBI:29950"/>
        <dbReference type="ChEBI" id="CHEBI:82612"/>
        <dbReference type="ChEBI" id="CHEBI:85445"/>
        <dbReference type="ChEBI" id="CHEBI:85448"/>
        <dbReference type="EC" id="2.1.1.63"/>
    </reaction>
</comment>
<protein>
    <recommendedName>
        <fullName evidence="3">methylated-DNA--[protein]-cysteine S-methyltransferase</fullName>
        <ecNumber evidence="3">2.1.1.63</ecNumber>
    </recommendedName>
</protein>
<proteinExistence type="inferred from homology"/>
<dbReference type="SUPFAM" id="SSF53155">
    <property type="entry name" value="Methylated DNA-protein cysteine methyltransferase domain"/>
    <property type="match status" value="1"/>
</dbReference>
<evidence type="ECO:0000256" key="10">
    <source>
        <dbReference type="ARBA" id="ARBA00049348"/>
    </source>
</evidence>
<dbReference type="PANTHER" id="PTHR10815:SF13">
    <property type="entry name" value="METHYLATED-DNA--PROTEIN-CYSTEINE METHYLTRANSFERASE"/>
    <property type="match status" value="1"/>
</dbReference>
<evidence type="ECO:0000256" key="6">
    <source>
        <dbReference type="ARBA" id="ARBA00022763"/>
    </source>
</evidence>
<dbReference type="Gene3D" id="1.10.10.60">
    <property type="entry name" value="Homeodomain-like"/>
    <property type="match status" value="1"/>
</dbReference>
<dbReference type="GO" id="GO:0003908">
    <property type="term" value="F:methylated-DNA-[protein]-cysteine S-methyltransferase activity"/>
    <property type="evidence" value="ECO:0007669"/>
    <property type="project" value="UniProtKB-EC"/>
</dbReference>
<keyword evidence="9" id="KW-0234">DNA repair</keyword>
<dbReference type="InterPro" id="IPR036388">
    <property type="entry name" value="WH-like_DNA-bd_sf"/>
</dbReference>
<dbReference type="RefSeq" id="WP_187732248.1">
    <property type="nucleotide sequence ID" value="NZ_BMFN01000002.1"/>
</dbReference>
<reference evidence="12 13" key="1">
    <citation type="submission" date="2020-08" db="EMBL/GenBank/DDBJ databases">
        <title>Genome sequence of Hymenobacter qilianensis JCM 19763T.</title>
        <authorList>
            <person name="Hyun D.-W."/>
            <person name="Bae J.-W."/>
        </authorList>
    </citation>
    <scope>NUCLEOTIDE SEQUENCE [LARGE SCALE GENOMIC DNA]</scope>
    <source>
        <strain evidence="12 13">JCM 19763</strain>
    </source>
</reference>
<dbReference type="GO" id="GO:0032259">
    <property type="term" value="P:methylation"/>
    <property type="evidence" value="ECO:0007669"/>
    <property type="project" value="UniProtKB-KW"/>
</dbReference>
<keyword evidence="6" id="KW-0227">DNA damage</keyword>
<dbReference type="InterPro" id="IPR036631">
    <property type="entry name" value="MGMT_N_sf"/>
</dbReference>
<keyword evidence="8" id="KW-0804">Transcription</keyword>
<sequence length="285" mass="31789">MTDYERIAAAIAYARTHFQAQPDLEEMARQAHWSPFHFQRKFQEWAGVSPKKFLQYLSLDHAKTLLRQQLSVADAAYETGLSGPGRLHDLFVNLEAMTPGEYRQGGADLHIDYSFGDSPFGRYLVATTSKGICKLVFPETDEAAVAELRQEWPQATLAAQATGVHEQVARFFNGAFSPTERFTMHLKGTPFQFKVWAALLHIPEGQLTTYSQLARVAGHERAVRAVGTAVGDNPISYLIPCHRVIRQTGELGQYRWGATRKVALVGWEAARVHPNALIASPGLFH</sequence>
<dbReference type="SUPFAM" id="SSF46689">
    <property type="entry name" value="Homeodomain-like"/>
    <property type="match status" value="2"/>
</dbReference>
<gene>
    <name evidence="12" type="ORF">H9L05_19060</name>
</gene>
<evidence type="ECO:0000256" key="8">
    <source>
        <dbReference type="ARBA" id="ARBA00023163"/>
    </source>
</evidence>
<dbReference type="InterPro" id="IPR018060">
    <property type="entry name" value="HTH_AraC"/>
</dbReference>